<name>A0A3A4JIR9_9NOCA</name>
<gene>
    <name evidence="3" type="ORF">D5S18_33340</name>
</gene>
<dbReference type="Pfam" id="PF03724">
    <property type="entry name" value="META"/>
    <property type="match status" value="2"/>
</dbReference>
<dbReference type="OrthoDB" id="507754at2"/>
<feature type="domain" description="DUF306" evidence="2">
    <location>
        <begin position="38"/>
        <end position="134"/>
    </location>
</feature>
<accession>A0A3A4JIR9</accession>
<evidence type="ECO:0000313" key="4">
    <source>
        <dbReference type="Proteomes" id="UP000266677"/>
    </source>
</evidence>
<dbReference type="Gene3D" id="2.40.128.270">
    <property type="match status" value="2"/>
</dbReference>
<evidence type="ECO:0000259" key="2">
    <source>
        <dbReference type="Pfam" id="PF03724"/>
    </source>
</evidence>
<evidence type="ECO:0000256" key="1">
    <source>
        <dbReference type="SAM" id="SignalP"/>
    </source>
</evidence>
<dbReference type="PANTHER" id="PTHR35535:SF2">
    <property type="entry name" value="DUF306 DOMAIN-CONTAINING PROTEIN"/>
    <property type="match status" value="1"/>
</dbReference>
<keyword evidence="4" id="KW-1185">Reference proteome</keyword>
<proteinExistence type="predicted"/>
<keyword evidence="1" id="KW-0732">Signal</keyword>
<dbReference type="InterPro" id="IPR053147">
    <property type="entry name" value="Hsp_HslJ-like"/>
</dbReference>
<protein>
    <submittedName>
        <fullName evidence="3">META domain-containing protein</fullName>
    </submittedName>
</protein>
<dbReference type="EMBL" id="QZFU01000055">
    <property type="protein sequence ID" value="RJO68307.1"/>
    <property type="molecule type" value="Genomic_DNA"/>
</dbReference>
<comment type="caution">
    <text evidence="3">The sequence shown here is derived from an EMBL/GenBank/DDBJ whole genome shotgun (WGS) entry which is preliminary data.</text>
</comment>
<dbReference type="InterPro" id="IPR005184">
    <property type="entry name" value="DUF306_Meta_HslJ"/>
</dbReference>
<organism evidence="3 4">
    <name type="scientific">Nocardia panacis</name>
    <dbReference type="NCBI Taxonomy" id="2340916"/>
    <lineage>
        <taxon>Bacteria</taxon>
        <taxon>Bacillati</taxon>
        <taxon>Actinomycetota</taxon>
        <taxon>Actinomycetes</taxon>
        <taxon>Mycobacteriales</taxon>
        <taxon>Nocardiaceae</taxon>
        <taxon>Nocardia</taxon>
    </lineage>
</organism>
<sequence>MSAKFPRLGPLVLLALCALAACSRGDSEAAQAEPTPMGRTFVSTEIQGAPIPGGGPLTLTFKDGRISADAGCNPHSGAVALDDHKVHVTGMASTLMACPGERQGADEWLNGLLNSRPTWRLDKATLILQGDNLTVTLLDKKVALPDKPIQGTTWIVTALITPDAQIRSQAIDEVKPTLTITPDGVVSGQAGCNRMTGRAAVAGAELTFQVGATKMLCSPEVMEVEQQVLRTLDGKVNASVDADVLTLRKPDGSGLILHAEQ</sequence>
<dbReference type="AlphaFoldDB" id="A0A3A4JIR9"/>
<feature type="domain" description="DUF306" evidence="2">
    <location>
        <begin position="147"/>
        <end position="255"/>
    </location>
</feature>
<feature type="chain" id="PRO_5038428442" evidence="1">
    <location>
        <begin position="21"/>
        <end position="261"/>
    </location>
</feature>
<dbReference type="InterPro" id="IPR038670">
    <property type="entry name" value="HslJ-like_sf"/>
</dbReference>
<dbReference type="RefSeq" id="WP_120045115.1">
    <property type="nucleotide sequence ID" value="NZ_QZFU01000055.1"/>
</dbReference>
<dbReference type="PROSITE" id="PS51257">
    <property type="entry name" value="PROKAR_LIPOPROTEIN"/>
    <property type="match status" value="1"/>
</dbReference>
<dbReference type="Proteomes" id="UP000266677">
    <property type="component" value="Unassembled WGS sequence"/>
</dbReference>
<evidence type="ECO:0000313" key="3">
    <source>
        <dbReference type="EMBL" id="RJO68307.1"/>
    </source>
</evidence>
<dbReference type="PANTHER" id="PTHR35535">
    <property type="entry name" value="HEAT SHOCK PROTEIN HSLJ"/>
    <property type="match status" value="1"/>
</dbReference>
<reference evidence="3 4" key="1">
    <citation type="submission" date="2018-09" db="EMBL/GenBank/DDBJ databases">
        <title>YIM PH21274 draft genome.</title>
        <authorList>
            <person name="Miao C."/>
        </authorList>
    </citation>
    <scope>NUCLEOTIDE SEQUENCE [LARGE SCALE GENOMIC DNA]</scope>
    <source>
        <strain evidence="3 4">YIM PH 21724</strain>
    </source>
</reference>
<feature type="signal peptide" evidence="1">
    <location>
        <begin position="1"/>
        <end position="20"/>
    </location>
</feature>